<gene>
    <name evidence="1" type="ORF">E9229_003184</name>
</gene>
<evidence type="ECO:0000313" key="1">
    <source>
        <dbReference type="EMBL" id="MBB2996937.1"/>
    </source>
</evidence>
<name>A0A839QM44_9MICC</name>
<accession>A0A839QM44</accession>
<dbReference type="InterPro" id="IPR053977">
    <property type="entry name" value="Rv2466c-like"/>
</dbReference>
<dbReference type="GO" id="GO:0016853">
    <property type="term" value="F:isomerase activity"/>
    <property type="evidence" value="ECO:0007669"/>
    <property type="project" value="UniProtKB-KW"/>
</dbReference>
<comment type="caution">
    <text evidence="1">The sequence shown here is derived from an EMBL/GenBank/DDBJ whole genome shotgun (WGS) entry which is preliminary data.</text>
</comment>
<dbReference type="RefSeq" id="WP_183512507.1">
    <property type="nucleotide sequence ID" value="NZ_BAABGK010000109.1"/>
</dbReference>
<keyword evidence="2" id="KW-1185">Reference proteome</keyword>
<dbReference type="InterPro" id="IPR036249">
    <property type="entry name" value="Thioredoxin-like_sf"/>
</dbReference>
<protein>
    <submittedName>
        <fullName evidence="1">2-hydroxychromene-2-carboxylate isomerase</fullName>
    </submittedName>
</protein>
<dbReference type="AlphaFoldDB" id="A0A839QM44"/>
<dbReference type="Gene3D" id="3.40.30.10">
    <property type="entry name" value="Glutaredoxin"/>
    <property type="match status" value="1"/>
</dbReference>
<sequence>MSEKTRVDFWFDPACPFAWATSRWILEVEKVRDITPVWHVMSLSVLNEGRDLPEEYRAFNDRAWGPVRVIIAAAQAHGEKVIGELYTAMGSLIHYEGVEDYNEVIERALETMGLPAELAAAATTDSFDEALRASHQEGISQVGQDVGTPVVAINGTAFFGPVITRVPTGEEAGKIFDASVTLASYPHFFELKRSRSEYPAFNLEKVNA</sequence>
<organism evidence="1 2">
    <name type="scientific">Paeniglutamicibacter cryotolerans</name>
    <dbReference type="NCBI Taxonomy" id="670079"/>
    <lineage>
        <taxon>Bacteria</taxon>
        <taxon>Bacillati</taxon>
        <taxon>Actinomycetota</taxon>
        <taxon>Actinomycetes</taxon>
        <taxon>Micrococcales</taxon>
        <taxon>Micrococcaceae</taxon>
        <taxon>Paeniglutamicibacter</taxon>
    </lineage>
</organism>
<reference evidence="1 2" key="1">
    <citation type="submission" date="2020-08" db="EMBL/GenBank/DDBJ databases">
        <title>Sequencing the genomes of 1000 actinobacteria strains.</title>
        <authorList>
            <person name="Klenk H.-P."/>
        </authorList>
    </citation>
    <scope>NUCLEOTIDE SEQUENCE [LARGE SCALE GENOMIC DNA]</scope>
    <source>
        <strain evidence="1 2">DSM 22826</strain>
    </source>
</reference>
<keyword evidence="1" id="KW-0413">Isomerase</keyword>
<dbReference type="Proteomes" id="UP000523000">
    <property type="component" value="Unassembled WGS sequence"/>
</dbReference>
<dbReference type="Pfam" id="PF22234">
    <property type="entry name" value="Rv2466c-like"/>
    <property type="match status" value="1"/>
</dbReference>
<dbReference type="EMBL" id="JACHVS010000002">
    <property type="protein sequence ID" value="MBB2996937.1"/>
    <property type="molecule type" value="Genomic_DNA"/>
</dbReference>
<dbReference type="SUPFAM" id="SSF52833">
    <property type="entry name" value="Thioredoxin-like"/>
    <property type="match status" value="1"/>
</dbReference>
<proteinExistence type="predicted"/>
<evidence type="ECO:0000313" key="2">
    <source>
        <dbReference type="Proteomes" id="UP000523000"/>
    </source>
</evidence>